<keyword evidence="2" id="KW-1185">Reference proteome</keyword>
<dbReference type="Proteomes" id="UP000314294">
    <property type="component" value="Unassembled WGS sequence"/>
</dbReference>
<dbReference type="EMBL" id="SRLO01001525">
    <property type="protein sequence ID" value="TNN37163.1"/>
    <property type="molecule type" value="Genomic_DNA"/>
</dbReference>
<protein>
    <submittedName>
        <fullName evidence="1">Uncharacterized protein</fullName>
    </submittedName>
</protein>
<evidence type="ECO:0000313" key="2">
    <source>
        <dbReference type="Proteomes" id="UP000314294"/>
    </source>
</evidence>
<proteinExistence type="predicted"/>
<comment type="caution">
    <text evidence="1">The sequence shown here is derived from an EMBL/GenBank/DDBJ whole genome shotgun (WGS) entry which is preliminary data.</text>
</comment>
<reference evidence="1 2" key="1">
    <citation type="submission" date="2019-03" db="EMBL/GenBank/DDBJ databases">
        <title>First draft genome of Liparis tanakae, snailfish: a comprehensive survey of snailfish specific genes.</title>
        <authorList>
            <person name="Kim W."/>
            <person name="Song I."/>
            <person name="Jeong J.-H."/>
            <person name="Kim D."/>
            <person name="Kim S."/>
            <person name="Ryu S."/>
            <person name="Song J.Y."/>
            <person name="Lee S.K."/>
        </authorList>
    </citation>
    <scope>NUCLEOTIDE SEQUENCE [LARGE SCALE GENOMIC DNA]</scope>
    <source>
        <tissue evidence="1">Muscle</tissue>
    </source>
</reference>
<dbReference type="AlphaFoldDB" id="A0A4Z2F8G1"/>
<name>A0A4Z2F8G1_9TELE</name>
<gene>
    <name evidence="1" type="ORF">EYF80_052666</name>
</gene>
<sequence>MLVLRAELHLLQPVGGAGGPHGPEHVAVVGQRVHPGDGHLPRRQQLPAVLLLLLQGATHTAASSTGGSARCGVTGPRRVDPTWPGECGHGPTAISKAISASISASSLASCNTSTGPLSSQAAVLHQNRHDHVDQHELGHEHEGDEVHRGDQRQLSPVDTLNRVRNAIPKLAKVAWRLRPSHGLWSVHSGNTGGQEVVR</sequence>
<evidence type="ECO:0000313" key="1">
    <source>
        <dbReference type="EMBL" id="TNN37163.1"/>
    </source>
</evidence>
<accession>A0A4Z2F8G1</accession>
<organism evidence="1 2">
    <name type="scientific">Liparis tanakae</name>
    <name type="common">Tanaka's snailfish</name>
    <dbReference type="NCBI Taxonomy" id="230148"/>
    <lineage>
        <taxon>Eukaryota</taxon>
        <taxon>Metazoa</taxon>
        <taxon>Chordata</taxon>
        <taxon>Craniata</taxon>
        <taxon>Vertebrata</taxon>
        <taxon>Euteleostomi</taxon>
        <taxon>Actinopterygii</taxon>
        <taxon>Neopterygii</taxon>
        <taxon>Teleostei</taxon>
        <taxon>Neoteleostei</taxon>
        <taxon>Acanthomorphata</taxon>
        <taxon>Eupercaria</taxon>
        <taxon>Perciformes</taxon>
        <taxon>Cottioidei</taxon>
        <taxon>Cottales</taxon>
        <taxon>Liparidae</taxon>
        <taxon>Liparis</taxon>
    </lineage>
</organism>